<keyword evidence="1" id="KW-0472">Membrane</keyword>
<protein>
    <submittedName>
        <fullName evidence="2">Ion_trans domain-containing protein</fullName>
    </submittedName>
</protein>
<name>A0A183DLN7_9BILA</name>
<dbReference type="WBParaSite" id="GPUH_0000963901-mRNA-1">
    <property type="protein sequence ID" value="GPUH_0000963901-mRNA-1"/>
    <property type="gene ID" value="GPUH_0000963901"/>
</dbReference>
<sequence length="86" mass="10092">LDDKDNECYYDADDSIECYYDANDSIEWMTTLFLTSGFFQICCFADMVEAFLIKTSALFRYRIFIVSYFLTGIAIDVKFFYSFLAP</sequence>
<keyword evidence="1" id="KW-0812">Transmembrane</keyword>
<keyword evidence="1" id="KW-1133">Transmembrane helix</keyword>
<accession>A0A183DLN7</accession>
<evidence type="ECO:0000313" key="2">
    <source>
        <dbReference type="WBParaSite" id="GPUH_0000963901-mRNA-1"/>
    </source>
</evidence>
<proteinExistence type="predicted"/>
<dbReference type="AlphaFoldDB" id="A0A183DLN7"/>
<evidence type="ECO:0000256" key="1">
    <source>
        <dbReference type="SAM" id="Phobius"/>
    </source>
</evidence>
<reference evidence="2" key="1">
    <citation type="submission" date="2016-06" db="UniProtKB">
        <authorList>
            <consortium name="WormBaseParasite"/>
        </authorList>
    </citation>
    <scope>IDENTIFICATION</scope>
</reference>
<organism evidence="2">
    <name type="scientific">Gongylonema pulchrum</name>
    <dbReference type="NCBI Taxonomy" id="637853"/>
    <lineage>
        <taxon>Eukaryota</taxon>
        <taxon>Metazoa</taxon>
        <taxon>Ecdysozoa</taxon>
        <taxon>Nematoda</taxon>
        <taxon>Chromadorea</taxon>
        <taxon>Rhabditida</taxon>
        <taxon>Spirurina</taxon>
        <taxon>Spiruromorpha</taxon>
        <taxon>Spiruroidea</taxon>
        <taxon>Gongylonematidae</taxon>
        <taxon>Gongylonema</taxon>
    </lineage>
</organism>
<feature type="transmembrane region" description="Helical" evidence="1">
    <location>
        <begin position="32"/>
        <end position="53"/>
    </location>
</feature>
<feature type="transmembrane region" description="Helical" evidence="1">
    <location>
        <begin position="65"/>
        <end position="84"/>
    </location>
</feature>